<dbReference type="EC" id="1.13.11.20" evidence="3"/>
<comment type="similarity">
    <text evidence="2">Belongs to the cysteine dioxygenase family.</text>
</comment>
<dbReference type="InterPro" id="IPR011051">
    <property type="entry name" value="RmlC_Cupin_sf"/>
</dbReference>
<keyword evidence="4" id="KW-0479">Metal-binding</keyword>
<dbReference type="EMBL" id="CAUOFW020003947">
    <property type="protein sequence ID" value="CAK9162878.1"/>
    <property type="molecule type" value="Genomic_DNA"/>
</dbReference>
<reference evidence="9 10" key="1">
    <citation type="submission" date="2024-02" db="EMBL/GenBank/DDBJ databases">
        <authorList>
            <person name="Vignale AGUSTIN F."/>
            <person name="Sosa J E."/>
            <person name="Modenutti C."/>
        </authorList>
    </citation>
    <scope>NUCLEOTIDE SEQUENCE [LARGE SCALE GENOMIC DNA]</scope>
</reference>
<gene>
    <name evidence="9" type="ORF">ILEXP_LOCUS31840</name>
</gene>
<evidence type="ECO:0000256" key="2">
    <source>
        <dbReference type="ARBA" id="ARBA00006622"/>
    </source>
</evidence>
<dbReference type="PANTHER" id="PTHR22966">
    <property type="entry name" value="2-AMINOETHANETHIOL DIOXYGENASE"/>
    <property type="match status" value="1"/>
</dbReference>
<name>A0ABC8T0Y8_9AQUA</name>
<dbReference type="SUPFAM" id="SSF51182">
    <property type="entry name" value="RmlC-like cupins"/>
    <property type="match status" value="1"/>
</dbReference>
<dbReference type="CDD" id="cd20289">
    <property type="entry name" value="cupin_ADO"/>
    <property type="match status" value="1"/>
</dbReference>
<accession>A0ABC8T0Y8</accession>
<protein>
    <recommendedName>
        <fullName evidence="3">cysteine dioxygenase</fullName>
        <ecNumber evidence="3">1.13.11.20</ecNumber>
    </recommendedName>
</protein>
<sequence length="279" mass="30624">MGMEKVGGKGKDSSDSKKRGRRRQKKVSTVQKLYETCKEVFANCGPGIVPSPSDVERLKSVLDSMTEADVGLSPNMPFFRAKETERVPRITYLHLNDSAKFQIGIFCLPPSGVIPLHNHPGMTVFSKLLFGDMHIKSYDWVGDASHGIVLNENPSNNVIQPPNVEDPAGLRLAKVKVNSNFTAPKTSILYPADGGNMHCFTALTACAVLDVLGPPYSDPEGRHCAYFLDLPFANVSDSVDGESVPAEERECYAWLQEREIPEDLAMVGELYRGPKIVAN</sequence>
<keyword evidence="6" id="KW-0408">Iron</keyword>
<keyword evidence="10" id="KW-1185">Reference proteome</keyword>
<dbReference type="AlphaFoldDB" id="A0ABC8T0Y8"/>
<evidence type="ECO:0000256" key="5">
    <source>
        <dbReference type="ARBA" id="ARBA00023002"/>
    </source>
</evidence>
<comment type="cofactor">
    <cofactor evidence="1">
        <name>Fe(2+)</name>
        <dbReference type="ChEBI" id="CHEBI:29033"/>
    </cofactor>
</comment>
<comment type="catalytic activity">
    <reaction evidence="7">
        <text>L-cysteine + O2 = 3-sulfino-L-alanine + H(+)</text>
        <dbReference type="Rhea" id="RHEA:20441"/>
        <dbReference type="ChEBI" id="CHEBI:15378"/>
        <dbReference type="ChEBI" id="CHEBI:15379"/>
        <dbReference type="ChEBI" id="CHEBI:35235"/>
        <dbReference type="ChEBI" id="CHEBI:61085"/>
        <dbReference type="EC" id="1.13.11.20"/>
    </reaction>
    <physiologicalReaction direction="left-to-right" evidence="7">
        <dbReference type="Rhea" id="RHEA:20442"/>
    </physiologicalReaction>
</comment>
<evidence type="ECO:0000256" key="8">
    <source>
        <dbReference type="SAM" id="MobiDB-lite"/>
    </source>
</evidence>
<evidence type="ECO:0000256" key="4">
    <source>
        <dbReference type="ARBA" id="ARBA00022723"/>
    </source>
</evidence>
<feature type="compositionally biased region" description="Basic and acidic residues" evidence="8">
    <location>
        <begin position="1"/>
        <end position="17"/>
    </location>
</feature>
<dbReference type="Gene3D" id="2.60.120.10">
    <property type="entry name" value="Jelly Rolls"/>
    <property type="match status" value="1"/>
</dbReference>
<dbReference type="PANTHER" id="PTHR22966:SF1">
    <property type="entry name" value="PLANT CYSTEINE OXIDASE 1"/>
    <property type="match status" value="1"/>
</dbReference>
<keyword evidence="5" id="KW-0560">Oxidoreductase</keyword>
<feature type="region of interest" description="Disordered" evidence="8">
    <location>
        <begin position="1"/>
        <end position="29"/>
    </location>
</feature>
<comment type="caution">
    <text evidence="9">The sequence shown here is derived from an EMBL/GenBank/DDBJ whole genome shotgun (WGS) entry which is preliminary data.</text>
</comment>
<evidence type="ECO:0000313" key="9">
    <source>
        <dbReference type="EMBL" id="CAK9162878.1"/>
    </source>
</evidence>
<evidence type="ECO:0000256" key="1">
    <source>
        <dbReference type="ARBA" id="ARBA00001954"/>
    </source>
</evidence>
<dbReference type="Pfam" id="PF07847">
    <property type="entry name" value="PCO_ADO"/>
    <property type="match status" value="1"/>
</dbReference>
<dbReference type="GO" id="GO:0046872">
    <property type="term" value="F:metal ion binding"/>
    <property type="evidence" value="ECO:0007669"/>
    <property type="project" value="UniProtKB-KW"/>
</dbReference>
<evidence type="ECO:0000256" key="6">
    <source>
        <dbReference type="ARBA" id="ARBA00023004"/>
    </source>
</evidence>
<dbReference type="GO" id="GO:0017172">
    <property type="term" value="F:cysteine dioxygenase activity"/>
    <property type="evidence" value="ECO:0007669"/>
    <property type="project" value="UniProtKB-EC"/>
</dbReference>
<dbReference type="GO" id="GO:0070483">
    <property type="term" value="P:detection of hypoxia"/>
    <property type="evidence" value="ECO:0007669"/>
    <property type="project" value="UniProtKB-ARBA"/>
</dbReference>
<dbReference type="Proteomes" id="UP001642360">
    <property type="component" value="Unassembled WGS sequence"/>
</dbReference>
<evidence type="ECO:0000256" key="3">
    <source>
        <dbReference type="ARBA" id="ARBA00013133"/>
    </source>
</evidence>
<evidence type="ECO:0000256" key="7">
    <source>
        <dbReference type="ARBA" id="ARBA00024284"/>
    </source>
</evidence>
<evidence type="ECO:0000313" key="10">
    <source>
        <dbReference type="Proteomes" id="UP001642360"/>
    </source>
</evidence>
<organism evidence="9 10">
    <name type="scientific">Ilex paraguariensis</name>
    <name type="common">yerba mate</name>
    <dbReference type="NCBI Taxonomy" id="185542"/>
    <lineage>
        <taxon>Eukaryota</taxon>
        <taxon>Viridiplantae</taxon>
        <taxon>Streptophyta</taxon>
        <taxon>Embryophyta</taxon>
        <taxon>Tracheophyta</taxon>
        <taxon>Spermatophyta</taxon>
        <taxon>Magnoliopsida</taxon>
        <taxon>eudicotyledons</taxon>
        <taxon>Gunneridae</taxon>
        <taxon>Pentapetalae</taxon>
        <taxon>asterids</taxon>
        <taxon>campanulids</taxon>
        <taxon>Aquifoliales</taxon>
        <taxon>Aquifoliaceae</taxon>
        <taxon>Ilex</taxon>
    </lineage>
</organism>
<dbReference type="InterPro" id="IPR012864">
    <property type="entry name" value="PCO/ADO"/>
</dbReference>
<dbReference type="InterPro" id="IPR014710">
    <property type="entry name" value="RmlC-like_jellyroll"/>
</dbReference>
<proteinExistence type="inferred from homology"/>